<dbReference type="Proteomes" id="UP000314294">
    <property type="component" value="Unassembled WGS sequence"/>
</dbReference>
<evidence type="ECO:0000256" key="1">
    <source>
        <dbReference type="SAM" id="MobiDB-lite"/>
    </source>
</evidence>
<feature type="compositionally biased region" description="Basic and acidic residues" evidence="1">
    <location>
        <begin position="10"/>
        <end position="20"/>
    </location>
</feature>
<dbReference type="EMBL" id="SRLO01000506">
    <property type="protein sequence ID" value="TNN53760.1"/>
    <property type="molecule type" value="Genomic_DNA"/>
</dbReference>
<evidence type="ECO:0000313" key="3">
    <source>
        <dbReference type="Proteomes" id="UP000314294"/>
    </source>
</evidence>
<sequence length="73" mass="7909">MTNGAPEDESERRRAEEPRSVGRLGGAKWLSLAPRIRKDSALLPVAAFLPVPSLQILVVAERFCVSSHVGSLL</sequence>
<keyword evidence="3" id="KW-1185">Reference proteome</keyword>
<feature type="region of interest" description="Disordered" evidence="1">
    <location>
        <begin position="1"/>
        <end position="22"/>
    </location>
</feature>
<comment type="caution">
    <text evidence="2">The sequence shown here is derived from an EMBL/GenBank/DDBJ whole genome shotgun (WGS) entry which is preliminary data.</text>
</comment>
<proteinExistence type="predicted"/>
<dbReference type="AlphaFoldDB" id="A0A4Z2GKI5"/>
<name>A0A4Z2GKI5_9TELE</name>
<protein>
    <submittedName>
        <fullName evidence="2">Uncharacterized protein</fullName>
    </submittedName>
</protein>
<gene>
    <name evidence="2" type="ORF">EYF80_036017</name>
</gene>
<accession>A0A4Z2GKI5</accession>
<reference evidence="2 3" key="1">
    <citation type="submission" date="2019-03" db="EMBL/GenBank/DDBJ databases">
        <title>First draft genome of Liparis tanakae, snailfish: a comprehensive survey of snailfish specific genes.</title>
        <authorList>
            <person name="Kim W."/>
            <person name="Song I."/>
            <person name="Jeong J.-H."/>
            <person name="Kim D."/>
            <person name="Kim S."/>
            <person name="Ryu S."/>
            <person name="Song J.Y."/>
            <person name="Lee S.K."/>
        </authorList>
    </citation>
    <scope>NUCLEOTIDE SEQUENCE [LARGE SCALE GENOMIC DNA]</scope>
    <source>
        <tissue evidence="2">Muscle</tissue>
    </source>
</reference>
<evidence type="ECO:0000313" key="2">
    <source>
        <dbReference type="EMBL" id="TNN53760.1"/>
    </source>
</evidence>
<organism evidence="2 3">
    <name type="scientific">Liparis tanakae</name>
    <name type="common">Tanaka's snailfish</name>
    <dbReference type="NCBI Taxonomy" id="230148"/>
    <lineage>
        <taxon>Eukaryota</taxon>
        <taxon>Metazoa</taxon>
        <taxon>Chordata</taxon>
        <taxon>Craniata</taxon>
        <taxon>Vertebrata</taxon>
        <taxon>Euteleostomi</taxon>
        <taxon>Actinopterygii</taxon>
        <taxon>Neopterygii</taxon>
        <taxon>Teleostei</taxon>
        <taxon>Neoteleostei</taxon>
        <taxon>Acanthomorphata</taxon>
        <taxon>Eupercaria</taxon>
        <taxon>Perciformes</taxon>
        <taxon>Cottioidei</taxon>
        <taxon>Cottales</taxon>
        <taxon>Liparidae</taxon>
        <taxon>Liparis</taxon>
    </lineage>
</organism>